<proteinExistence type="predicted"/>
<accession>A0AAQ4FGP1</accession>
<name>A0AAQ4FGP1_AMBAM</name>
<evidence type="ECO:0000313" key="1">
    <source>
        <dbReference type="EMBL" id="KAK8785963.1"/>
    </source>
</evidence>
<keyword evidence="2" id="KW-1185">Reference proteome</keyword>
<organism evidence="1 2">
    <name type="scientific">Amblyomma americanum</name>
    <name type="common">Lone star tick</name>
    <dbReference type="NCBI Taxonomy" id="6943"/>
    <lineage>
        <taxon>Eukaryota</taxon>
        <taxon>Metazoa</taxon>
        <taxon>Ecdysozoa</taxon>
        <taxon>Arthropoda</taxon>
        <taxon>Chelicerata</taxon>
        <taxon>Arachnida</taxon>
        <taxon>Acari</taxon>
        <taxon>Parasitiformes</taxon>
        <taxon>Ixodida</taxon>
        <taxon>Ixodoidea</taxon>
        <taxon>Ixodidae</taxon>
        <taxon>Amblyomminae</taxon>
        <taxon>Amblyomma</taxon>
    </lineage>
</organism>
<dbReference type="AlphaFoldDB" id="A0AAQ4FGP1"/>
<dbReference type="Proteomes" id="UP001321473">
    <property type="component" value="Unassembled WGS sequence"/>
</dbReference>
<comment type="caution">
    <text evidence="1">The sequence shown here is derived from an EMBL/GenBank/DDBJ whole genome shotgun (WGS) entry which is preliminary data.</text>
</comment>
<dbReference type="EMBL" id="JARKHS020003168">
    <property type="protein sequence ID" value="KAK8785963.1"/>
    <property type="molecule type" value="Genomic_DNA"/>
</dbReference>
<protein>
    <submittedName>
        <fullName evidence="1">Uncharacterized protein</fullName>
    </submittedName>
</protein>
<evidence type="ECO:0000313" key="2">
    <source>
        <dbReference type="Proteomes" id="UP001321473"/>
    </source>
</evidence>
<sequence>MSRARDSRHCEQDFVFMAAALTAAPLEAAPYGYRREFSNRNWTWLIVTDSLAFLELAWHNSSSEFEARSRGLGDDRGGTPTVLHESVNLSLLDKYA</sequence>
<reference evidence="1 2" key="1">
    <citation type="journal article" date="2023" name="Arcadia Sci">
        <title>De novo assembly of a long-read Amblyomma americanum tick genome.</title>
        <authorList>
            <person name="Chou S."/>
            <person name="Poskanzer K.E."/>
            <person name="Rollins M."/>
            <person name="Thuy-Boun P.S."/>
        </authorList>
    </citation>
    <scope>NUCLEOTIDE SEQUENCE [LARGE SCALE GENOMIC DNA]</scope>
    <source>
        <strain evidence="1">F_SG_1</strain>
        <tissue evidence="1">Salivary glands</tissue>
    </source>
</reference>
<gene>
    <name evidence="1" type="ORF">V5799_007670</name>
</gene>